<keyword evidence="3" id="KW-1185">Reference proteome</keyword>
<evidence type="ECO:0000256" key="1">
    <source>
        <dbReference type="SAM" id="Phobius"/>
    </source>
</evidence>
<name>A0A1W1V7F1_DESTI</name>
<evidence type="ECO:0000313" key="2">
    <source>
        <dbReference type="EMBL" id="SMB88961.1"/>
    </source>
</evidence>
<organism evidence="2 3">
    <name type="scientific">Desulfonispora thiosulfatigenes DSM 11270</name>
    <dbReference type="NCBI Taxonomy" id="656914"/>
    <lineage>
        <taxon>Bacteria</taxon>
        <taxon>Bacillati</taxon>
        <taxon>Bacillota</taxon>
        <taxon>Clostridia</taxon>
        <taxon>Eubacteriales</taxon>
        <taxon>Peptococcaceae</taxon>
        <taxon>Desulfonispora</taxon>
    </lineage>
</organism>
<accession>A0A1W1V7F1</accession>
<reference evidence="2 3" key="1">
    <citation type="submission" date="2017-04" db="EMBL/GenBank/DDBJ databases">
        <authorList>
            <person name="Afonso C.L."/>
            <person name="Miller P.J."/>
            <person name="Scott M.A."/>
            <person name="Spackman E."/>
            <person name="Goraichik I."/>
            <person name="Dimitrov K.M."/>
            <person name="Suarez D.L."/>
            <person name="Swayne D.E."/>
        </authorList>
    </citation>
    <scope>NUCLEOTIDE SEQUENCE [LARGE SCALE GENOMIC DNA]</scope>
    <source>
        <strain evidence="2 3">DSM 11270</strain>
    </source>
</reference>
<keyword evidence="1" id="KW-0472">Membrane</keyword>
<gene>
    <name evidence="2" type="ORF">SAMN00017405_0555</name>
</gene>
<dbReference type="RefSeq" id="WP_084052942.1">
    <property type="nucleotide sequence ID" value="NZ_FWWT01000016.1"/>
</dbReference>
<feature type="transmembrane region" description="Helical" evidence="1">
    <location>
        <begin position="38"/>
        <end position="69"/>
    </location>
</feature>
<proteinExistence type="predicted"/>
<keyword evidence="1" id="KW-1133">Transmembrane helix</keyword>
<dbReference type="AlphaFoldDB" id="A0A1W1V7F1"/>
<evidence type="ECO:0000313" key="3">
    <source>
        <dbReference type="Proteomes" id="UP000192731"/>
    </source>
</evidence>
<dbReference type="EMBL" id="FWWT01000016">
    <property type="protein sequence ID" value="SMB88961.1"/>
    <property type="molecule type" value="Genomic_DNA"/>
</dbReference>
<keyword evidence="1" id="KW-0812">Transmembrane</keyword>
<dbReference type="Proteomes" id="UP000192731">
    <property type="component" value="Unassembled WGS sequence"/>
</dbReference>
<protein>
    <submittedName>
        <fullName evidence="2">Uncharacterized protein</fullName>
    </submittedName>
</protein>
<sequence length="91" mass="10605">MMKFEISENSAKYFEPKAKEEFNWLALLVMSNKLLHNAFIGVCFVLFIMPIIVGLSIFGIFAIPAWFITKVTGFKTRDRKHLRTGWRFTSL</sequence>